<evidence type="ECO:0000256" key="3">
    <source>
        <dbReference type="ARBA" id="ARBA00022801"/>
    </source>
</evidence>
<dbReference type="PANTHER" id="PTHR43114:SF6">
    <property type="entry name" value="ADENINE DEAMINASE"/>
    <property type="match status" value="1"/>
</dbReference>
<feature type="binding site" evidence="7">
    <location>
        <position position="292"/>
    </location>
    <ligand>
        <name>Zn(2+)</name>
        <dbReference type="ChEBI" id="CHEBI:29105"/>
        <note>catalytic</note>
    </ligand>
</feature>
<evidence type="ECO:0000259" key="8">
    <source>
        <dbReference type="Pfam" id="PF00962"/>
    </source>
</evidence>
<dbReference type="InterPro" id="IPR006650">
    <property type="entry name" value="A/AMP_deam_AS"/>
</dbReference>
<dbReference type="PANTHER" id="PTHR43114">
    <property type="entry name" value="ADENINE DEAMINASE"/>
    <property type="match status" value="1"/>
</dbReference>
<comment type="function">
    <text evidence="7">Catalyzes the hydrolytic deamination of adenine to hypoxanthine. Plays an important role in the purine salvage pathway and in nitrogen catabolism.</text>
</comment>
<reference evidence="9 10" key="1">
    <citation type="submission" date="2024-01" db="EMBL/GenBank/DDBJ databases">
        <title>Complete genome of Cladobotryum mycophilum ATHUM6906.</title>
        <authorList>
            <person name="Christinaki A.C."/>
            <person name="Myridakis A.I."/>
            <person name="Kouvelis V.N."/>
        </authorList>
    </citation>
    <scope>NUCLEOTIDE SEQUENCE [LARGE SCALE GENOMIC DNA]</scope>
    <source>
        <strain evidence="9 10">ATHUM6906</strain>
    </source>
</reference>
<dbReference type="Proteomes" id="UP001338125">
    <property type="component" value="Unassembled WGS sequence"/>
</dbReference>
<evidence type="ECO:0000256" key="1">
    <source>
        <dbReference type="ARBA" id="ARBA00022490"/>
    </source>
</evidence>
<gene>
    <name evidence="7" type="primary">AAH1</name>
    <name evidence="9" type="ORF">PT974_04317</name>
</gene>
<evidence type="ECO:0000256" key="5">
    <source>
        <dbReference type="ARBA" id="ARBA00023080"/>
    </source>
</evidence>
<dbReference type="HAMAP" id="MF_01962">
    <property type="entry name" value="Adenine_deaminase"/>
    <property type="match status" value="1"/>
</dbReference>
<protein>
    <recommendedName>
        <fullName evidence="7">Adenine deaminase</fullName>
        <shortName evidence="7">ADE</shortName>
        <ecNumber evidence="7">3.5.4.2</ecNumber>
    </recommendedName>
    <alternativeName>
        <fullName evidence="7">Adenine aminohydrolase</fullName>
        <shortName evidence="7">AAH</shortName>
    </alternativeName>
</protein>
<evidence type="ECO:0000256" key="4">
    <source>
        <dbReference type="ARBA" id="ARBA00022833"/>
    </source>
</evidence>
<feature type="binding site" evidence="7">
    <location>
        <position position="21"/>
    </location>
    <ligand>
        <name>Zn(2+)</name>
        <dbReference type="ChEBI" id="CHEBI:29105"/>
        <note>catalytic</note>
    </ligand>
</feature>
<dbReference type="Pfam" id="PF00962">
    <property type="entry name" value="A_deaminase"/>
    <property type="match status" value="1"/>
</dbReference>
<sequence>MCKHPLHPFLHALPKCEHHVHIEGTISPALLFSLSAKNAIPLPSDDAAFSSPETLQARYEGFTSLDDFLHYYFIGFSVLVQAEDFEALAYEYLVKARGQGVLHAEVFFDPQVHTRRGVPYHTVMAGLHAARRRAETRFPDLSVGFIPCLVRHLPLSLAHDMLREIAHAGHFDDGTVVGLGMSGTELGKHPELFGDVYREARDLGVTNLTAHYGEEGPAEYVQNALSLLHTQRIDHGRRSAEDPSLLHHLSRTQTLLTLCPISNLVLRGIPQMTDLPIRALLDAGVPFSINSDDPAYFGGYVLENYCAVQEAFGLDVDEWEGIARAGIQGSWCSVQRKGELLTELERVIVEWR</sequence>
<comment type="similarity">
    <text evidence="7">Belongs to the metallo-dependent hydrolases superfamily. Adenosine and AMP deaminases family. Adenine deaminase type 2 subfamily.</text>
</comment>
<feature type="site" description="Important for catalytic activity" evidence="7">
    <location>
        <position position="235"/>
    </location>
</feature>
<keyword evidence="6 7" id="KW-0539">Nucleus</keyword>
<proteinExistence type="inferred from homology"/>
<accession>A0ABR0SV62</accession>
<feature type="binding site" evidence="7">
    <location>
        <position position="211"/>
    </location>
    <ligand>
        <name>Zn(2+)</name>
        <dbReference type="ChEBI" id="CHEBI:29105"/>
        <note>catalytic</note>
    </ligand>
</feature>
<comment type="catalytic activity">
    <reaction evidence="7">
        <text>adenine + H2O + H(+) = hypoxanthine + NH4(+)</text>
        <dbReference type="Rhea" id="RHEA:23688"/>
        <dbReference type="ChEBI" id="CHEBI:15377"/>
        <dbReference type="ChEBI" id="CHEBI:15378"/>
        <dbReference type="ChEBI" id="CHEBI:16708"/>
        <dbReference type="ChEBI" id="CHEBI:17368"/>
        <dbReference type="ChEBI" id="CHEBI:28938"/>
        <dbReference type="EC" id="3.5.4.2"/>
    </reaction>
</comment>
<dbReference type="InterPro" id="IPR032466">
    <property type="entry name" value="Metal_Hydrolase"/>
</dbReference>
<keyword evidence="1 7" id="KW-0963">Cytoplasm</keyword>
<dbReference type="NCBIfam" id="TIGR01430">
    <property type="entry name" value="aden_deam"/>
    <property type="match status" value="1"/>
</dbReference>
<feature type="domain" description="Adenosine deaminase" evidence="8">
    <location>
        <begin position="14"/>
        <end position="345"/>
    </location>
</feature>
<dbReference type="Gene3D" id="3.20.20.140">
    <property type="entry name" value="Metal-dependent hydrolases"/>
    <property type="match status" value="1"/>
</dbReference>
<dbReference type="EC" id="3.5.4.2" evidence="7"/>
<dbReference type="InterPro" id="IPR006330">
    <property type="entry name" value="Ado/ade_deaminase"/>
</dbReference>
<dbReference type="InterPro" id="IPR028892">
    <property type="entry name" value="ADE"/>
</dbReference>
<dbReference type="EMBL" id="JAVFKD010000004">
    <property type="protein sequence ID" value="KAK5995899.1"/>
    <property type="molecule type" value="Genomic_DNA"/>
</dbReference>
<evidence type="ECO:0000256" key="7">
    <source>
        <dbReference type="HAMAP-Rule" id="MF_03145"/>
    </source>
</evidence>
<comment type="caution">
    <text evidence="9">The sequence shown here is derived from an EMBL/GenBank/DDBJ whole genome shotgun (WGS) entry which is preliminary data.</text>
</comment>
<dbReference type="SUPFAM" id="SSF51556">
    <property type="entry name" value="Metallo-dependent hydrolases"/>
    <property type="match status" value="1"/>
</dbReference>
<evidence type="ECO:0000256" key="6">
    <source>
        <dbReference type="ARBA" id="ARBA00023242"/>
    </source>
</evidence>
<evidence type="ECO:0000313" key="9">
    <source>
        <dbReference type="EMBL" id="KAK5995899.1"/>
    </source>
</evidence>
<feature type="binding site" evidence="7">
    <location>
        <position position="293"/>
    </location>
    <ligand>
        <name>substrate</name>
    </ligand>
</feature>
<keyword evidence="4 7" id="KW-0862">Zinc</keyword>
<organism evidence="9 10">
    <name type="scientific">Cladobotryum mycophilum</name>
    <dbReference type="NCBI Taxonomy" id="491253"/>
    <lineage>
        <taxon>Eukaryota</taxon>
        <taxon>Fungi</taxon>
        <taxon>Dikarya</taxon>
        <taxon>Ascomycota</taxon>
        <taxon>Pezizomycotina</taxon>
        <taxon>Sordariomycetes</taxon>
        <taxon>Hypocreomycetidae</taxon>
        <taxon>Hypocreales</taxon>
        <taxon>Hypocreaceae</taxon>
        <taxon>Cladobotryum</taxon>
    </lineage>
</organism>
<feature type="binding site" evidence="7">
    <location>
        <position position="19"/>
    </location>
    <ligand>
        <name>Zn(2+)</name>
        <dbReference type="ChEBI" id="CHEBI:29105"/>
        <note>catalytic</note>
    </ligand>
</feature>
<keyword evidence="5 7" id="KW-0546">Nucleotide metabolism</keyword>
<name>A0ABR0SV62_9HYPO</name>
<keyword evidence="3 7" id="KW-0378">Hydrolase</keyword>
<keyword evidence="10" id="KW-1185">Reference proteome</keyword>
<comment type="subcellular location">
    <subcellularLocation>
        <location evidence="7">Cytoplasm</location>
    </subcellularLocation>
    <subcellularLocation>
        <location evidence="7">Nucleus</location>
    </subcellularLocation>
</comment>
<comment type="cofactor">
    <cofactor evidence="7">
        <name>Zn(2+)</name>
        <dbReference type="ChEBI" id="CHEBI:29105"/>
    </cofactor>
    <text evidence="7">Binds 1 zinc ion per subunit.</text>
</comment>
<evidence type="ECO:0000256" key="2">
    <source>
        <dbReference type="ARBA" id="ARBA00022723"/>
    </source>
</evidence>
<dbReference type="InterPro" id="IPR001365">
    <property type="entry name" value="A_deaminase_dom"/>
</dbReference>
<keyword evidence="2 7" id="KW-0479">Metal-binding</keyword>
<dbReference type="PROSITE" id="PS00485">
    <property type="entry name" value="A_DEAMINASE"/>
    <property type="match status" value="1"/>
</dbReference>
<feature type="active site" description="Proton donor" evidence="7">
    <location>
        <position position="214"/>
    </location>
</feature>
<evidence type="ECO:0000313" key="10">
    <source>
        <dbReference type="Proteomes" id="UP001338125"/>
    </source>
</evidence>